<evidence type="ECO:0000313" key="4">
    <source>
        <dbReference type="EMBL" id="OTP67741.1"/>
    </source>
</evidence>
<evidence type="ECO:0000259" key="3">
    <source>
        <dbReference type="Pfam" id="PF19040"/>
    </source>
</evidence>
<evidence type="ECO:0000313" key="5">
    <source>
        <dbReference type="Proteomes" id="UP000195221"/>
    </source>
</evidence>
<dbReference type="GO" id="GO:0016747">
    <property type="term" value="F:acyltransferase activity, transferring groups other than amino-acyl groups"/>
    <property type="evidence" value="ECO:0007669"/>
    <property type="project" value="InterPro"/>
</dbReference>
<dbReference type="InterPro" id="IPR043968">
    <property type="entry name" value="SGNH"/>
</dbReference>
<dbReference type="Pfam" id="PF01757">
    <property type="entry name" value="Acyl_transf_3"/>
    <property type="match status" value="1"/>
</dbReference>
<feature type="transmembrane region" description="Helical" evidence="1">
    <location>
        <begin position="248"/>
        <end position="267"/>
    </location>
</feature>
<dbReference type="EMBL" id="NBTZ01000148">
    <property type="protein sequence ID" value="OTP67741.1"/>
    <property type="molecule type" value="Genomic_DNA"/>
</dbReference>
<feature type="transmembrane region" description="Helical" evidence="1">
    <location>
        <begin position="316"/>
        <end position="335"/>
    </location>
</feature>
<dbReference type="GO" id="GO:0009103">
    <property type="term" value="P:lipopolysaccharide biosynthetic process"/>
    <property type="evidence" value="ECO:0007669"/>
    <property type="project" value="TreeGrafter"/>
</dbReference>
<keyword evidence="1" id="KW-1133">Transmembrane helix</keyword>
<dbReference type="PANTHER" id="PTHR23028:SF53">
    <property type="entry name" value="ACYL_TRANSF_3 DOMAIN-CONTAINING PROTEIN"/>
    <property type="match status" value="1"/>
</dbReference>
<feature type="domain" description="SGNH" evidence="3">
    <location>
        <begin position="412"/>
        <end position="627"/>
    </location>
</feature>
<feature type="transmembrane region" description="Helical" evidence="1">
    <location>
        <begin position="15"/>
        <end position="33"/>
    </location>
</feature>
<comment type="caution">
    <text evidence="4">The sequence shown here is derived from an EMBL/GenBank/DDBJ whole genome shotgun (WGS) entry which is preliminary data.</text>
</comment>
<gene>
    <name evidence="4" type="ORF">PAMC26577_35755</name>
</gene>
<accession>A0A242M9B3</accession>
<feature type="transmembrane region" description="Helical" evidence="1">
    <location>
        <begin position="78"/>
        <end position="97"/>
    </location>
</feature>
<feature type="transmembrane region" description="Helical" evidence="1">
    <location>
        <begin position="39"/>
        <end position="57"/>
    </location>
</feature>
<evidence type="ECO:0000259" key="2">
    <source>
        <dbReference type="Pfam" id="PF01757"/>
    </source>
</evidence>
<name>A0A242M9B3_CABSO</name>
<dbReference type="PANTHER" id="PTHR23028">
    <property type="entry name" value="ACETYLTRANSFERASE"/>
    <property type="match status" value="1"/>
</dbReference>
<keyword evidence="1" id="KW-0472">Membrane</keyword>
<protein>
    <submittedName>
        <fullName evidence="4">O-antigen acetylase</fullName>
    </submittedName>
</protein>
<feature type="transmembrane region" description="Helical" evidence="1">
    <location>
        <begin position="279"/>
        <end position="296"/>
    </location>
</feature>
<dbReference type="InterPro" id="IPR002656">
    <property type="entry name" value="Acyl_transf_3_dom"/>
</dbReference>
<proteinExistence type="predicted"/>
<dbReference type="RefSeq" id="WP_075358232.1">
    <property type="nucleotide sequence ID" value="NZ_MSRG01000025.1"/>
</dbReference>
<dbReference type="Pfam" id="PF19040">
    <property type="entry name" value="SGNH"/>
    <property type="match status" value="1"/>
</dbReference>
<dbReference type="GO" id="GO:0016020">
    <property type="term" value="C:membrane"/>
    <property type="evidence" value="ECO:0007669"/>
    <property type="project" value="TreeGrafter"/>
</dbReference>
<feature type="domain" description="Acyltransferase 3" evidence="2">
    <location>
        <begin position="12"/>
        <end position="304"/>
    </location>
</feature>
<dbReference type="Proteomes" id="UP000195221">
    <property type="component" value="Unassembled WGS sequence"/>
</dbReference>
<keyword evidence="1" id="KW-0812">Transmembrane</keyword>
<dbReference type="InterPro" id="IPR050879">
    <property type="entry name" value="Acyltransferase_3"/>
</dbReference>
<feature type="transmembrane region" description="Helical" evidence="1">
    <location>
        <begin position="166"/>
        <end position="185"/>
    </location>
</feature>
<dbReference type="AlphaFoldDB" id="A0A242M9B3"/>
<feature type="transmembrane region" description="Helical" evidence="1">
    <location>
        <begin position="224"/>
        <end position="242"/>
    </location>
</feature>
<evidence type="ECO:0000256" key="1">
    <source>
        <dbReference type="SAM" id="Phobius"/>
    </source>
</evidence>
<sequence>MSFDSTIRYRRDIDGLRAVAVLAVVFFHAFPVWEPGGFIGVDIFFVISGFLISGIIFRDLEAGSFSYADFYARRIKRIFPALAVVLAACCITGWFWMQPEEYKKLGRDVISGGAFFSNLALWKETGYFDAAAETKPLLHLWSLGVEEQFYLVWPILLGLMWRRLNFLTVSLTIAVASFALNVATVNTHPGAAFYSPLSRFWELMAGSILAYLQMYHPKKRVGSENWRSSAGAGLVLAGIVLLDRTSTFPGWAAVLPVLGAFLLLSAPESWLNRAVLGNAGIRSIGLISYPLYLWHWPIFYAVSNHDLWAGAGAYGARWIALAVAYCLSAMTYLLVEKPIRFGKLKEQATIFSTAAITALILLGMSIVWTDGFSYRSRGEIAQLSQLAGKYPATEWRDHTCFLDPQQDDTRFTADCAASGHRPALFLWGDSYAAALYPGLLALQARNNFGVSQYTASACPPLMNVDFSDRPFCAEINRGILQRIAHAKPQTVLLGANWAYGQTSKNYNVNHLQDTVAALKAIGVARIVVVGPMPQWEKPMPSMLMQCASMQKMIGTNEFSRCGLVKGIEDLDRSMEKRVKSLGVWYASAYTALCNKAGCLTVINGTSVSSYDVGHLTPDASRYAVQKMATLILAH</sequence>
<feature type="transmembrane region" description="Helical" evidence="1">
    <location>
        <begin position="138"/>
        <end position="159"/>
    </location>
</feature>
<feature type="transmembrane region" description="Helical" evidence="1">
    <location>
        <begin position="347"/>
        <end position="368"/>
    </location>
</feature>
<reference evidence="4 5" key="1">
    <citation type="submission" date="2017-03" db="EMBL/GenBank/DDBJ databases">
        <title>Genome analysis of strain PAMC 26577.</title>
        <authorList>
            <person name="Oh H.-M."/>
            <person name="Yang J.-A."/>
        </authorList>
    </citation>
    <scope>NUCLEOTIDE SEQUENCE [LARGE SCALE GENOMIC DNA]</scope>
    <source>
        <strain evidence="4 5">PAMC 26577</strain>
    </source>
</reference>
<organism evidence="4 5">
    <name type="scientific">Caballeronia sordidicola</name>
    <name type="common">Burkholderia sordidicola</name>
    <dbReference type="NCBI Taxonomy" id="196367"/>
    <lineage>
        <taxon>Bacteria</taxon>
        <taxon>Pseudomonadati</taxon>
        <taxon>Pseudomonadota</taxon>
        <taxon>Betaproteobacteria</taxon>
        <taxon>Burkholderiales</taxon>
        <taxon>Burkholderiaceae</taxon>
        <taxon>Caballeronia</taxon>
    </lineage>
</organism>
<feature type="transmembrane region" description="Helical" evidence="1">
    <location>
        <begin position="191"/>
        <end position="212"/>
    </location>
</feature>